<name>A0AAU8JM65_9CYAN</name>
<dbReference type="AlphaFoldDB" id="A0AAU8JM65"/>
<dbReference type="EMBL" id="CP159837">
    <property type="protein sequence ID" value="XCM39499.1"/>
    <property type="molecule type" value="Genomic_DNA"/>
</dbReference>
<protein>
    <submittedName>
        <fullName evidence="1">Uncharacterized protein</fullName>
    </submittedName>
</protein>
<sequence length="109" mass="12215">MADPIPPITLPPVENPQQEGEWLKDTLHRWLDQEYLPEPANKEIAQRAAQIFVRHRMEGENDLGELVIAIVTEMASFDFSQSFYGEFAIANAVSDLLLQSLGINTCCGL</sequence>
<dbReference type="PANTHER" id="PTHR36776:SF1">
    <property type="entry name" value="EXPRESSED PROTEIN"/>
    <property type="match status" value="1"/>
</dbReference>
<evidence type="ECO:0000313" key="1">
    <source>
        <dbReference type="EMBL" id="XCM39499.1"/>
    </source>
</evidence>
<proteinExistence type="predicted"/>
<gene>
    <name evidence="1" type="ORF">ABWT76_002435</name>
</gene>
<accession>A0AAU8JM65</accession>
<organism evidence="1">
    <name type="scientific">Planktothricoides raciborskii GIHE-MW2</name>
    <dbReference type="NCBI Taxonomy" id="2792601"/>
    <lineage>
        <taxon>Bacteria</taxon>
        <taxon>Bacillati</taxon>
        <taxon>Cyanobacteriota</taxon>
        <taxon>Cyanophyceae</taxon>
        <taxon>Oscillatoriophycideae</taxon>
        <taxon>Oscillatoriales</taxon>
        <taxon>Oscillatoriaceae</taxon>
        <taxon>Planktothricoides</taxon>
    </lineage>
</organism>
<dbReference type="PANTHER" id="PTHR36776">
    <property type="entry name" value="EXPRESSED PROTEIN"/>
    <property type="match status" value="1"/>
</dbReference>
<dbReference type="RefSeq" id="WP_054466962.1">
    <property type="nucleotide sequence ID" value="NZ_CP159837.1"/>
</dbReference>
<reference evidence="1" key="1">
    <citation type="submission" date="2024-07" db="EMBL/GenBank/DDBJ databases">
        <authorList>
            <person name="Kim Y.J."/>
            <person name="Jeong J.Y."/>
        </authorList>
    </citation>
    <scope>NUCLEOTIDE SEQUENCE</scope>
    <source>
        <strain evidence="1">GIHE-MW2</strain>
    </source>
</reference>